<dbReference type="PANTHER" id="PTHR10851:SF3">
    <property type="entry name" value="PYRIDOXINE_PYRIDOXAMINE 5'-PHOSPHATE OXIDASE 2"/>
    <property type="match status" value="1"/>
</dbReference>
<name>A0A835UX27_VANPL</name>
<evidence type="ECO:0000256" key="6">
    <source>
        <dbReference type="ARBA" id="ARBA00022643"/>
    </source>
</evidence>
<evidence type="ECO:0000256" key="3">
    <source>
        <dbReference type="ARBA" id="ARBA00005037"/>
    </source>
</evidence>
<dbReference type="InterPro" id="IPR024624">
    <property type="entry name" value="Pyridox_Oxase_Alr4036_FMN-bd"/>
</dbReference>
<protein>
    <recommendedName>
        <fullName evidence="4">pyridoxal 5'-phosphate synthase</fullName>
        <ecNumber evidence="4">1.4.3.5</ecNumber>
    </recommendedName>
</protein>
<dbReference type="Pfam" id="PF12766">
    <property type="entry name" value="Pyridox_oxase_2"/>
    <property type="match status" value="1"/>
</dbReference>
<accession>A0A835UX27</accession>
<dbReference type="EC" id="1.4.3.5" evidence="4"/>
<evidence type="ECO:0000256" key="5">
    <source>
        <dbReference type="ARBA" id="ARBA00022630"/>
    </source>
</evidence>
<dbReference type="InterPro" id="IPR012349">
    <property type="entry name" value="Split_barrel_FMN-bd"/>
</dbReference>
<evidence type="ECO:0000259" key="8">
    <source>
        <dbReference type="Pfam" id="PF12766"/>
    </source>
</evidence>
<evidence type="ECO:0000313" key="9">
    <source>
        <dbReference type="EMBL" id="KAG0474941.1"/>
    </source>
</evidence>
<keyword evidence="6" id="KW-0288">FMN</keyword>
<reference evidence="9 10" key="1">
    <citation type="journal article" date="2020" name="Nat. Food">
        <title>A phased Vanilla planifolia genome enables genetic improvement of flavour and production.</title>
        <authorList>
            <person name="Hasing T."/>
            <person name="Tang H."/>
            <person name="Brym M."/>
            <person name="Khazi F."/>
            <person name="Huang T."/>
            <person name="Chambers A.H."/>
        </authorList>
    </citation>
    <scope>NUCLEOTIDE SEQUENCE [LARGE SCALE GENOMIC DNA]</scope>
    <source>
        <tissue evidence="9">Leaf</tissue>
    </source>
</reference>
<sequence>MTGGGASSVVVPHLRATVASNGRPSNRTVVFRGFQEGCDKVLINTDSRSAKIEELKHCPYGEICWYFTESWEQFRIKGKIDIIDSSTKDHAKMQQRVKSWFASSLKSRFQYLGPVPRFPVINEKLSNDSELDPSAGPVDTFCLLVFDPEEVDYLNLKRNERLLFALRLEWSYSNRSYNRHVSGLQKGVDSPEALNPVSGDGVQQEERYRWRKLSVPAVPSIVLSSSSTRQGTTHGPPTAPSRSDFIAASSSLFLPSFYGIGSQVRDGRRMGFLFPVGCDPCSRSYSTSSKSSDEIEFMNDVADVLSETSADTDTVTIVSNASVAPASFPGEVAAAAADSFPLVAALQHLIDAVHSFTGLNWWASIALTTVLIRGATIPLLINQLKASAKLSIMRPEMEKLKEEINNDMDPDTLH</sequence>
<dbReference type="UniPathway" id="UPA01068">
    <property type="reaction ID" value="UER00304"/>
</dbReference>
<dbReference type="Proteomes" id="UP000639772">
    <property type="component" value="Chromosome 7"/>
</dbReference>
<evidence type="ECO:0000256" key="2">
    <source>
        <dbReference type="ARBA" id="ARBA00004738"/>
    </source>
</evidence>
<feature type="domain" description="Pyridoxamine 5'-phosphate oxidase Alr4036 family FMN-binding" evidence="8">
    <location>
        <begin position="16"/>
        <end position="83"/>
    </location>
</feature>
<gene>
    <name evidence="9" type="ORF">HPP92_014627</name>
</gene>
<dbReference type="GO" id="GO:0004733">
    <property type="term" value="F:pyridoxamine phosphate oxidase activity"/>
    <property type="evidence" value="ECO:0007669"/>
    <property type="project" value="UniProtKB-EC"/>
</dbReference>
<comment type="caution">
    <text evidence="9">The sequence shown here is derived from an EMBL/GenBank/DDBJ whole genome shotgun (WGS) entry which is preliminary data.</text>
</comment>
<dbReference type="OrthoDB" id="434253at2759"/>
<evidence type="ECO:0000313" key="10">
    <source>
        <dbReference type="Proteomes" id="UP000639772"/>
    </source>
</evidence>
<keyword evidence="5" id="KW-0285">Flavoprotein</keyword>
<evidence type="ECO:0000256" key="1">
    <source>
        <dbReference type="ARBA" id="ARBA00001917"/>
    </source>
</evidence>
<dbReference type="GO" id="GO:0008615">
    <property type="term" value="P:pyridoxine biosynthetic process"/>
    <property type="evidence" value="ECO:0007669"/>
    <property type="project" value="InterPro"/>
</dbReference>
<evidence type="ECO:0000256" key="4">
    <source>
        <dbReference type="ARBA" id="ARBA00012801"/>
    </source>
</evidence>
<comment type="cofactor">
    <cofactor evidence="1">
        <name>FMN</name>
        <dbReference type="ChEBI" id="CHEBI:58210"/>
    </cofactor>
</comment>
<dbReference type="EMBL" id="JADCNM010000007">
    <property type="protein sequence ID" value="KAG0474941.1"/>
    <property type="molecule type" value="Genomic_DNA"/>
</dbReference>
<organism evidence="9 10">
    <name type="scientific">Vanilla planifolia</name>
    <name type="common">Vanilla</name>
    <dbReference type="NCBI Taxonomy" id="51239"/>
    <lineage>
        <taxon>Eukaryota</taxon>
        <taxon>Viridiplantae</taxon>
        <taxon>Streptophyta</taxon>
        <taxon>Embryophyta</taxon>
        <taxon>Tracheophyta</taxon>
        <taxon>Spermatophyta</taxon>
        <taxon>Magnoliopsida</taxon>
        <taxon>Liliopsida</taxon>
        <taxon>Asparagales</taxon>
        <taxon>Orchidaceae</taxon>
        <taxon>Vanilloideae</taxon>
        <taxon>Vanilleae</taxon>
        <taxon>Vanilla</taxon>
    </lineage>
</organism>
<dbReference type="InterPro" id="IPR000659">
    <property type="entry name" value="Pyridox_Oxase"/>
</dbReference>
<dbReference type="Gene3D" id="2.30.110.10">
    <property type="entry name" value="Electron Transport, Fmn-binding Protein, Chain A"/>
    <property type="match status" value="1"/>
</dbReference>
<evidence type="ECO:0000256" key="7">
    <source>
        <dbReference type="ARBA" id="ARBA00023002"/>
    </source>
</evidence>
<dbReference type="PANTHER" id="PTHR10851">
    <property type="entry name" value="PYRIDOXINE-5-PHOSPHATE OXIDASE"/>
    <property type="match status" value="1"/>
</dbReference>
<proteinExistence type="predicted"/>
<keyword evidence="7" id="KW-0560">Oxidoreductase</keyword>
<dbReference type="GO" id="GO:0010181">
    <property type="term" value="F:FMN binding"/>
    <property type="evidence" value="ECO:0007669"/>
    <property type="project" value="InterPro"/>
</dbReference>
<dbReference type="SUPFAM" id="SSF50475">
    <property type="entry name" value="FMN-binding split barrel"/>
    <property type="match status" value="1"/>
</dbReference>
<dbReference type="AlphaFoldDB" id="A0A835UX27"/>
<comment type="pathway">
    <text evidence="2">Cofactor metabolism; pyridoxal 5'-phosphate salvage; pyridoxal 5'-phosphate from pyridoxamine 5'-phosphate: step 1/1.</text>
</comment>
<comment type="pathway">
    <text evidence="3">Cofactor metabolism; pyridoxal 5'-phosphate salvage; pyridoxal 5'-phosphate from pyridoxine 5'-phosphate: step 1/1.</text>
</comment>